<comment type="caution">
    <text evidence="1">The sequence shown here is derived from an EMBL/GenBank/DDBJ whole genome shotgun (WGS) entry which is preliminary data.</text>
</comment>
<organism evidence="1 2">
    <name type="scientific">Streptomyces mesophilus</name>
    <dbReference type="NCBI Taxonomy" id="1775132"/>
    <lineage>
        <taxon>Bacteria</taxon>
        <taxon>Bacillati</taxon>
        <taxon>Actinomycetota</taxon>
        <taxon>Actinomycetes</taxon>
        <taxon>Kitasatosporales</taxon>
        <taxon>Streptomycetaceae</taxon>
        <taxon>Streptomyces</taxon>
    </lineage>
</organism>
<dbReference type="SUPFAM" id="SSF50998">
    <property type="entry name" value="Quinoprotein alcohol dehydrogenase-like"/>
    <property type="match status" value="1"/>
</dbReference>
<reference evidence="1 2" key="1">
    <citation type="submission" date="2020-02" db="EMBL/GenBank/DDBJ databases">
        <title>Whole-genome analyses of novel actinobacteria.</title>
        <authorList>
            <person name="Sahin N."/>
            <person name="Tokatli A."/>
        </authorList>
    </citation>
    <scope>NUCLEOTIDE SEQUENCE [LARGE SCALE GENOMIC DNA]</scope>
    <source>
        <strain evidence="1 2">YC504</strain>
    </source>
</reference>
<dbReference type="Gene3D" id="2.130.10.10">
    <property type="entry name" value="YVTN repeat-like/Quinoprotein amine dehydrogenase"/>
    <property type="match status" value="1"/>
</dbReference>
<dbReference type="InterPro" id="IPR015943">
    <property type="entry name" value="WD40/YVTN_repeat-like_dom_sf"/>
</dbReference>
<dbReference type="EMBL" id="JAAKZW010000011">
    <property type="protein sequence ID" value="NGO75229.1"/>
    <property type="molecule type" value="Genomic_DNA"/>
</dbReference>
<dbReference type="InterPro" id="IPR011047">
    <property type="entry name" value="Quinoprotein_ADH-like_sf"/>
</dbReference>
<accession>A0A6G4XCF6</accession>
<evidence type="ECO:0000313" key="2">
    <source>
        <dbReference type="Proteomes" id="UP000481109"/>
    </source>
</evidence>
<gene>
    <name evidence="1" type="ORF">G6045_05980</name>
</gene>
<dbReference type="Proteomes" id="UP000481109">
    <property type="component" value="Unassembled WGS sequence"/>
</dbReference>
<protein>
    <submittedName>
        <fullName evidence="1">WD40 repeat domain-containing protein</fullName>
    </submittedName>
</protein>
<keyword evidence="2" id="KW-1185">Reference proteome</keyword>
<sequence length="500" mass="52510">MFLAWLAEQATRPDTVVERRIHGLVPLAGQSASTAAWLLAEQLGSAARTPGDLIAKVAADRRRTVIVMPDLHHSYTPEAIEELIGALAQLEHVRLIVEAREVPAPLLALNPAVMDLREPQWRDAQRHAAWAASAPTAPLDAPSGGADGPVELDDPRSVCAGDPGWVTASYGRSEASHGGLRAAWLRAGGALTRPCSAAERALVLWAALGDDADPRLADELQELAHGAPWSVRWKRVRGDIRPPWPGPAWALGVCPASGSVAVIDHQGVVRLVAAETGASHGRLPQPVFGAAQLAFGPTGDLAVLDGHGRMQHRLNPLVPRTTGLSSLLETALKPLERLVSAIEAPATAAAHVGESLAYGDRVGTVRVLTRHDDTVDVAHQALHTGAVTALAGVEVAEGALLFYSGGHDGRVRMWAPGRKPLASALRERNCAVTALSAARTADGPVLVIGWEDGLVEYAAVHSAPAVRFFRPGAPVRSVAALSNGDVLVGTDETLVCLTPC</sequence>
<proteinExistence type="predicted"/>
<evidence type="ECO:0000313" key="1">
    <source>
        <dbReference type="EMBL" id="NGO75229.1"/>
    </source>
</evidence>
<name>A0A6G4XCF6_9ACTN</name>
<dbReference type="AlphaFoldDB" id="A0A6G4XCF6"/>